<reference evidence="2" key="1">
    <citation type="submission" date="2010-06" db="EMBL/GenBank/DDBJ databases">
        <authorList>
            <person name="Muzny D."/>
            <person name="Qin X."/>
            <person name="Buhay C."/>
            <person name="Dugan-Rocha S."/>
            <person name="Ding Y."/>
            <person name="Chen G."/>
            <person name="Hawes A."/>
            <person name="Holder M."/>
            <person name="Jhangiani S."/>
            <person name="Johnson A."/>
            <person name="Khan Z."/>
            <person name="Li Z."/>
            <person name="Liu W."/>
            <person name="Liu X."/>
            <person name="Perez L."/>
            <person name="Shen H."/>
            <person name="Wang Q."/>
            <person name="Watt J."/>
            <person name="Xi L."/>
            <person name="Xin Y."/>
            <person name="Zhou J."/>
            <person name="Deng J."/>
            <person name="Jiang H."/>
            <person name="Liu Y."/>
            <person name="Qu J."/>
            <person name="Song X.-Z."/>
            <person name="Zhang L."/>
            <person name="Villasana D."/>
            <person name="Johnson A."/>
            <person name="Liu J."/>
            <person name="Liyanage D."/>
            <person name="Lorensuhewa L."/>
            <person name="Robinson T."/>
            <person name="Song A."/>
            <person name="Song B.-B."/>
            <person name="Dinh H."/>
            <person name="Thornton R."/>
            <person name="Coyle M."/>
            <person name="Francisco L."/>
            <person name="Jackson L."/>
            <person name="Javaid M."/>
            <person name="Korchina V."/>
            <person name="Kovar C."/>
            <person name="Mata R."/>
            <person name="Mathew T."/>
            <person name="Ngo R."/>
            <person name="Nguyen L."/>
            <person name="Nguyen N."/>
            <person name="Okwuonu G."/>
            <person name="Ongeri F."/>
            <person name="Pham C."/>
            <person name="Simmons D."/>
            <person name="Wilczek-Boney K."/>
            <person name="Hale W."/>
            <person name="Jakkamsetti A."/>
            <person name="Pham P."/>
            <person name="Ruth R."/>
            <person name="San Lucas F."/>
            <person name="Warren J."/>
            <person name="Zhang J."/>
            <person name="Zhao Z."/>
            <person name="Zhou C."/>
            <person name="Zhu D."/>
            <person name="Lee S."/>
            <person name="Bess C."/>
            <person name="Blankenburg K."/>
            <person name="Forbes L."/>
            <person name="Fu Q."/>
            <person name="Gubbala S."/>
            <person name="Hirani K."/>
            <person name="Jayaseelan J.C."/>
            <person name="Lara F."/>
            <person name="Munidasa M."/>
            <person name="Palculict T."/>
            <person name="Patil S."/>
            <person name="Pu L.-L."/>
            <person name="Saada N."/>
            <person name="Tang L."/>
            <person name="Weissenberger G."/>
            <person name="Zhu Y."/>
            <person name="Hemphill L."/>
            <person name="Shang Y."/>
            <person name="Youmans B."/>
            <person name="Ayvaz T."/>
            <person name="Ross M."/>
            <person name="Santibanez J."/>
            <person name="Aqrawi P."/>
            <person name="Gross S."/>
            <person name="Joshi V."/>
            <person name="Fowler G."/>
            <person name="Nazareth L."/>
            <person name="Reid J."/>
            <person name="Worley K."/>
            <person name="Petrosino J."/>
            <person name="Highlander S."/>
            <person name="Gibbs R."/>
        </authorList>
    </citation>
    <scope>NUCLEOTIDE SEQUENCE [LARGE SCALE GENOMIC DNA]</scope>
    <source>
        <strain evidence="2">ATCC 33030</strain>
    </source>
</reference>
<dbReference type="AlphaFoldDB" id="D7WAC0"/>
<evidence type="ECO:0000313" key="3">
    <source>
        <dbReference type="Proteomes" id="UP000004208"/>
    </source>
</evidence>
<dbReference type="InterPro" id="IPR051599">
    <property type="entry name" value="Cell_Envelope_Assoc"/>
</dbReference>
<accession>D7WAC0</accession>
<dbReference type="CDD" id="cd06259">
    <property type="entry name" value="YdcF-like"/>
    <property type="match status" value="1"/>
</dbReference>
<dbReference type="RefSeq" id="WP_005286144.1">
    <property type="nucleotide sequence ID" value="NZ_CM000961.1"/>
</dbReference>
<dbReference type="PANTHER" id="PTHR30336:SF20">
    <property type="entry name" value="DUF218 DOMAIN-CONTAINING PROTEIN"/>
    <property type="match status" value="1"/>
</dbReference>
<feature type="domain" description="DUF218" evidence="1">
    <location>
        <begin position="10"/>
        <end position="136"/>
    </location>
</feature>
<protein>
    <recommendedName>
        <fullName evidence="1">DUF218 domain-containing protein</fullName>
    </recommendedName>
</protein>
<dbReference type="InterPro" id="IPR003848">
    <property type="entry name" value="DUF218"/>
</dbReference>
<dbReference type="PANTHER" id="PTHR30336">
    <property type="entry name" value="INNER MEMBRANE PROTEIN, PROBABLE PERMEASE"/>
    <property type="match status" value="1"/>
</dbReference>
<proteinExistence type="predicted"/>
<name>D7WAC0_9CORY</name>
<dbReference type="Proteomes" id="UP000004208">
    <property type="component" value="Unassembled WGS sequence"/>
</dbReference>
<sequence length="161" mass="17860">MSNTSGRDPLVVLGARIIDGRPSRMLEARLRTATEYVASHGRRPVVVSGHGEAAVMAAWLADNGVDARDIIEEPFATSTNENLEQSWALFPDARRLIVVTNGFHVARVRVWAAHLEVPVTVVAAPTPGKSRLKNYAREIVATPHSAARVVWRKYVRRRYGR</sequence>
<dbReference type="eggNOG" id="COG1434">
    <property type="taxonomic scope" value="Bacteria"/>
</dbReference>
<dbReference type="STRING" id="585529.HMPREF0291_10059"/>
<dbReference type="Gene3D" id="3.40.50.620">
    <property type="entry name" value="HUPs"/>
    <property type="match status" value="1"/>
</dbReference>
<comment type="caution">
    <text evidence="2">The sequence shown here is derived from an EMBL/GenBank/DDBJ whole genome shotgun (WGS) entry which is preliminary data.</text>
</comment>
<evidence type="ECO:0000313" key="2">
    <source>
        <dbReference type="EMBL" id="EFK54801.1"/>
    </source>
</evidence>
<dbReference type="InterPro" id="IPR014729">
    <property type="entry name" value="Rossmann-like_a/b/a_fold"/>
</dbReference>
<evidence type="ECO:0000259" key="1">
    <source>
        <dbReference type="Pfam" id="PF02698"/>
    </source>
</evidence>
<dbReference type="GO" id="GO:0005886">
    <property type="term" value="C:plasma membrane"/>
    <property type="evidence" value="ECO:0007669"/>
    <property type="project" value="TreeGrafter"/>
</dbReference>
<dbReference type="EMBL" id="ACLJ02000001">
    <property type="protein sequence ID" value="EFK54801.1"/>
    <property type="molecule type" value="Genomic_DNA"/>
</dbReference>
<dbReference type="Pfam" id="PF02698">
    <property type="entry name" value="DUF218"/>
    <property type="match status" value="1"/>
</dbReference>
<organism evidence="2 3">
    <name type="scientific">Corynebacterium genitalium ATCC 33030</name>
    <dbReference type="NCBI Taxonomy" id="585529"/>
    <lineage>
        <taxon>Bacteria</taxon>
        <taxon>Bacillati</taxon>
        <taxon>Actinomycetota</taxon>
        <taxon>Actinomycetes</taxon>
        <taxon>Mycobacteriales</taxon>
        <taxon>Corynebacteriaceae</taxon>
        <taxon>Corynebacterium</taxon>
    </lineage>
</organism>
<dbReference type="HOGENOM" id="CLU_051474_3_2_11"/>
<keyword evidence="3" id="KW-1185">Reference proteome</keyword>
<gene>
    <name evidence="2" type="ORF">HMPREF0291_10059</name>
</gene>